<organism evidence="10 11">
    <name type="scientific">Mesorhizobium hungaricum</name>
    <dbReference type="NCBI Taxonomy" id="1566387"/>
    <lineage>
        <taxon>Bacteria</taxon>
        <taxon>Pseudomonadati</taxon>
        <taxon>Pseudomonadota</taxon>
        <taxon>Alphaproteobacteria</taxon>
        <taxon>Hyphomicrobiales</taxon>
        <taxon>Phyllobacteriaceae</taxon>
        <taxon>Mesorhizobium</taxon>
    </lineage>
</organism>
<protein>
    <submittedName>
        <fullName evidence="10">Polyamine ABC transporter permease</fullName>
    </submittedName>
</protein>
<evidence type="ECO:0000313" key="11">
    <source>
        <dbReference type="Proteomes" id="UP000094412"/>
    </source>
</evidence>
<gene>
    <name evidence="10" type="ORF">QV13_01330</name>
</gene>
<comment type="similarity">
    <text evidence="2">Belongs to the binding-protein-dependent transport system permease family. CysTW subfamily.</text>
</comment>
<evidence type="ECO:0000256" key="1">
    <source>
        <dbReference type="ARBA" id="ARBA00004651"/>
    </source>
</evidence>
<feature type="transmembrane region" description="Helical" evidence="8">
    <location>
        <begin position="134"/>
        <end position="155"/>
    </location>
</feature>
<evidence type="ECO:0000256" key="2">
    <source>
        <dbReference type="ARBA" id="ARBA00007069"/>
    </source>
</evidence>
<feature type="domain" description="ABC transmembrane type-1" evidence="9">
    <location>
        <begin position="68"/>
        <end position="255"/>
    </location>
</feature>
<accession>A0A1C2ED71</accession>
<evidence type="ECO:0000256" key="7">
    <source>
        <dbReference type="ARBA" id="ARBA00023136"/>
    </source>
</evidence>
<feature type="transmembrane region" description="Helical" evidence="8">
    <location>
        <begin position="192"/>
        <end position="217"/>
    </location>
</feature>
<dbReference type="STRING" id="1566387.QV13_01330"/>
<dbReference type="InterPro" id="IPR000515">
    <property type="entry name" value="MetI-like"/>
</dbReference>
<dbReference type="EMBL" id="MDEO01000019">
    <property type="protein sequence ID" value="OCX24975.1"/>
    <property type="molecule type" value="Genomic_DNA"/>
</dbReference>
<feature type="transmembrane region" description="Helical" evidence="8">
    <location>
        <begin position="72"/>
        <end position="91"/>
    </location>
</feature>
<dbReference type="InterPro" id="IPR035906">
    <property type="entry name" value="MetI-like_sf"/>
</dbReference>
<evidence type="ECO:0000259" key="9">
    <source>
        <dbReference type="PROSITE" id="PS50928"/>
    </source>
</evidence>
<dbReference type="AlphaFoldDB" id="A0A1C2ED71"/>
<dbReference type="GO" id="GO:0055085">
    <property type="term" value="P:transmembrane transport"/>
    <property type="evidence" value="ECO:0007669"/>
    <property type="project" value="InterPro"/>
</dbReference>
<sequence length="278" mass="30269">MNDFNRNRLIDWALKIYIVLSFGFIFAPIAASFVFSLNVDRFPSLPLGGFSTVWYETVWNDPLVWQGLRNTLVVGVVASVVSTAIGFGAAYTDFRYRFFGKPVYVALALLPPTIPVVILGLAMLAFLSNVNLSGATYSVVIAHVVMCAPFAMAICRLRLSQMDPSLEAAAWNLGASEWMAMRHVIVPFCRPALFAAVFITMAVSFDEFAVAWFVSGLNETLPVKVLGFLQGQVSPRINVIGTFVFIVSMTLVVVAQVLLMKRGAAPAAAVKDTGVVTQ</sequence>
<keyword evidence="5 8" id="KW-0812">Transmembrane</keyword>
<dbReference type="Pfam" id="PF00528">
    <property type="entry name" value="BPD_transp_1"/>
    <property type="match status" value="1"/>
</dbReference>
<keyword evidence="7 8" id="KW-0472">Membrane</keyword>
<evidence type="ECO:0000256" key="5">
    <source>
        <dbReference type="ARBA" id="ARBA00022692"/>
    </source>
</evidence>
<comment type="caution">
    <text evidence="10">The sequence shown here is derived from an EMBL/GenBank/DDBJ whole genome shotgun (WGS) entry which is preliminary data.</text>
</comment>
<dbReference type="PANTHER" id="PTHR43848">
    <property type="entry name" value="PUTRESCINE TRANSPORT SYSTEM PERMEASE PROTEIN POTI"/>
    <property type="match status" value="1"/>
</dbReference>
<feature type="transmembrane region" description="Helical" evidence="8">
    <location>
        <begin position="103"/>
        <end position="128"/>
    </location>
</feature>
<dbReference type="RefSeq" id="WP_065996691.1">
    <property type="nucleotide sequence ID" value="NZ_MDEO01000019.1"/>
</dbReference>
<evidence type="ECO:0000256" key="8">
    <source>
        <dbReference type="RuleBase" id="RU363032"/>
    </source>
</evidence>
<keyword evidence="6 8" id="KW-1133">Transmembrane helix</keyword>
<evidence type="ECO:0000256" key="4">
    <source>
        <dbReference type="ARBA" id="ARBA00022475"/>
    </source>
</evidence>
<evidence type="ECO:0000256" key="6">
    <source>
        <dbReference type="ARBA" id="ARBA00022989"/>
    </source>
</evidence>
<name>A0A1C2ED71_9HYPH</name>
<dbReference type="CDD" id="cd06261">
    <property type="entry name" value="TM_PBP2"/>
    <property type="match status" value="1"/>
</dbReference>
<dbReference type="PANTHER" id="PTHR43848:SF2">
    <property type="entry name" value="PUTRESCINE TRANSPORT SYSTEM PERMEASE PROTEIN POTI"/>
    <property type="match status" value="1"/>
</dbReference>
<dbReference type="GO" id="GO:0005886">
    <property type="term" value="C:plasma membrane"/>
    <property type="evidence" value="ECO:0007669"/>
    <property type="project" value="UniProtKB-SubCell"/>
</dbReference>
<feature type="transmembrane region" description="Helical" evidence="8">
    <location>
        <begin position="237"/>
        <end position="259"/>
    </location>
</feature>
<dbReference type="OrthoDB" id="9809681at2"/>
<keyword evidence="3 8" id="KW-0813">Transport</keyword>
<evidence type="ECO:0000313" key="10">
    <source>
        <dbReference type="EMBL" id="OCX24975.1"/>
    </source>
</evidence>
<dbReference type="PROSITE" id="PS50928">
    <property type="entry name" value="ABC_TM1"/>
    <property type="match status" value="1"/>
</dbReference>
<reference evidence="10 11" key="1">
    <citation type="submission" date="2016-08" db="EMBL/GenBank/DDBJ databases">
        <title>Whole genome sequence of Mesorhizobium sp. strain UASWS1009 isolated from industrial sewage.</title>
        <authorList>
            <person name="Crovadore J."/>
            <person name="Calmin G."/>
            <person name="Chablais R."/>
            <person name="Cochard B."/>
            <person name="Lefort F."/>
        </authorList>
    </citation>
    <scope>NUCLEOTIDE SEQUENCE [LARGE SCALE GENOMIC DNA]</scope>
    <source>
        <strain evidence="10 11">UASWS1009</strain>
    </source>
</reference>
<dbReference type="Gene3D" id="1.10.3720.10">
    <property type="entry name" value="MetI-like"/>
    <property type="match status" value="1"/>
</dbReference>
<dbReference type="Proteomes" id="UP000094412">
    <property type="component" value="Unassembled WGS sequence"/>
</dbReference>
<feature type="transmembrane region" description="Helical" evidence="8">
    <location>
        <begin position="12"/>
        <end position="35"/>
    </location>
</feature>
<dbReference type="SUPFAM" id="SSF161098">
    <property type="entry name" value="MetI-like"/>
    <property type="match status" value="1"/>
</dbReference>
<proteinExistence type="inferred from homology"/>
<dbReference type="InterPro" id="IPR051789">
    <property type="entry name" value="Bact_Polyamine_Transport"/>
</dbReference>
<comment type="subcellular location">
    <subcellularLocation>
        <location evidence="1 8">Cell membrane</location>
        <topology evidence="1 8">Multi-pass membrane protein</topology>
    </subcellularLocation>
</comment>
<keyword evidence="4" id="KW-1003">Cell membrane</keyword>
<evidence type="ECO:0000256" key="3">
    <source>
        <dbReference type="ARBA" id="ARBA00022448"/>
    </source>
</evidence>
<keyword evidence="11" id="KW-1185">Reference proteome</keyword>